<keyword evidence="3" id="KW-1185">Reference proteome</keyword>
<dbReference type="InterPro" id="IPR000182">
    <property type="entry name" value="GNAT_dom"/>
</dbReference>
<dbReference type="PANTHER" id="PTHR43792:SF13">
    <property type="entry name" value="ACETYLTRANSFERASE"/>
    <property type="match status" value="1"/>
</dbReference>
<dbReference type="SUPFAM" id="SSF55729">
    <property type="entry name" value="Acyl-CoA N-acyltransferases (Nat)"/>
    <property type="match status" value="1"/>
</dbReference>
<sequence>MNIETNRLILIPLTARQLQLWAEELPSLEKELNCSYDAEPLEGFFLKIIKSQLKITQEDEENYLYHTFWLIVRKEDRIVIGSSDFKSLPNAEGEVEIGYGLGKKYEHNGYMTEAVQAMCQWAEKQEIIRHIIAETERGNRPSQNVLSRCGFRLYKSGDTLWWKR</sequence>
<evidence type="ECO:0000313" key="3">
    <source>
        <dbReference type="Proteomes" id="UP001082703"/>
    </source>
</evidence>
<dbReference type="PANTHER" id="PTHR43792">
    <property type="entry name" value="GNAT FAMILY, PUTATIVE (AFU_ORTHOLOGUE AFUA_3G00765)-RELATED-RELATED"/>
    <property type="match status" value="1"/>
</dbReference>
<dbReference type="PROSITE" id="PS51186">
    <property type="entry name" value="GNAT"/>
    <property type="match status" value="1"/>
</dbReference>
<dbReference type="InterPro" id="IPR016181">
    <property type="entry name" value="Acyl_CoA_acyltransferase"/>
</dbReference>
<protein>
    <submittedName>
        <fullName evidence="2">GNAT family N-acetyltransferase</fullName>
    </submittedName>
</protein>
<feature type="domain" description="N-acetyltransferase" evidence="1">
    <location>
        <begin position="8"/>
        <end position="164"/>
    </location>
</feature>
<accession>A0ABT4BPR3</accession>
<gene>
    <name evidence="2" type="ORF">OUY18_01240</name>
</gene>
<dbReference type="Pfam" id="PF13302">
    <property type="entry name" value="Acetyltransf_3"/>
    <property type="match status" value="1"/>
</dbReference>
<name>A0ABT4BPR3_9FIRM</name>
<dbReference type="Gene3D" id="3.40.630.30">
    <property type="match status" value="1"/>
</dbReference>
<dbReference type="EMBL" id="JAPOHA010000001">
    <property type="protein sequence ID" value="MCY1712879.1"/>
    <property type="molecule type" value="Genomic_DNA"/>
</dbReference>
<evidence type="ECO:0000313" key="2">
    <source>
        <dbReference type="EMBL" id="MCY1712879.1"/>
    </source>
</evidence>
<comment type="caution">
    <text evidence="2">The sequence shown here is derived from an EMBL/GenBank/DDBJ whole genome shotgun (WGS) entry which is preliminary data.</text>
</comment>
<proteinExistence type="predicted"/>
<evidence type="ECO:0000259" key="1">
    <source>
        <dbReference type="PROSITE" id="PS51186"/>
    </source>
</evidence>
<dbReference type="Proteomes" id="UP001082703">
    <property type="component" value="Unassembled WGS sequence"/>
</dbReference>
<dbReference type="InterPro" id="IPR051531">
    <property type="entry name" value="N-acetyltransferase"/>
</dbReference>
<organism evidence="2 3">
    <name type="scientific">Caproiciproducens galactitolivorans</name>
    <dbReference type="NCBI Taxonomy" id="642589"/>
    <lineage>
        <taxon>Bacteria</taxon>
        <taxon>Bacillati</taxon>
        <taxon>Bacillota</taxon>
        <taxon>Clostridia</taxon>
        <taxon>Eubacteriales</taxon>
        <taxon>Acutalibacteraceae</taxon>
        <taxon>Caproiciproducens</taxon>
    </lineage>
</organism>
<reference evidence="2 3" key="1">
    <citation type="submission" date="2022-11" db="EMBL/GenBank/DDBJ databases">
        <authorList>
            <person name="Caiyu Z."/>
        </authorList>
    </citation>
    <scope>NUCLEOTIDE SEQUENCE [LARGE SCALE GENOMIC DNA]</scope>
    <source>
        <strain evidence="2 3">YR-4</strain>
    </source>
</reference>